<dbReference type="RefSeq" id="WP_188947657.1">
    <property type="nucleotide sequence ID" value="NZ_BMPH01000003.1"/>
</dbReference>
<sequence length="216" mass="24198">MTQENVLSEKQQLKRGRTWRFRDQLLDWSPEIIEVEGEGPRVGMQKPLLLELQEQVRPSGEGGAGGAGFGPGMPVAAAALALMQDIEREVADRLWSLPRPAQVPEKLAQRIQYWVTCLNDRPDLIDECYTVLGGWVQRINDLFNPPTVVRLRRKCPACNLSHVWETLDGERVQNRALVAAIRPASDTPVLVECRACGAGWCGPSIHELEELTRPQE</sequence>
<reference evidence="2 3" key="1">
    <citation type="submission" date="2021-03" db="EMBL/GenBank/DDBJ databases">
        <title>Sequencing the genomes of 1000 actinobacteria strains.</title>
        <authorList>
            <person name="Klenk H.-P."/>
        </authorList>
    </citation>
    <scope>NUCLEOTIDE SEQUENCE [LARGE SCALE GENOMIC DNA]</scope>
    <source>
        <strain evidence="2 3">DSM 20168</strain>
    </source>
</reference>
<dbReference type="Pfam" id="PF24030">
    <property type="entry name" value="DUF7341"/>
    <property type="match status" value="1"/>
</dbReference>
<protein>
    <recommendedName>
        <fullName evidence="1">DUF7341 domain-containing protein</fullName>
    </recommendedName>
</protein>
<dbReference type="InterPro" id="IPR055765">
    <property type="entry name" value="DUF7341"/>
</dbReference>
<evidence type="ECO:0000313" key="2">
    <source>
        <dbReference type="EMBL" id="MBP2398893.1"/>
    </source>
</evidence>
<keyword evidence="3" id="KW-1185">Reference proteome</keyword>
<gene>
    <name evidence="2" type="ORF">JOF39_001974</name>
</gene>
<name>A0ABS4XT44_GLUPR</name>
<comment type="caution">
    <text evidence="2">The sequence shown here is derived from an EMBL/GenBank/DDBJ whole genome shotgun (WGS) entry which is preliminary data.</text>
</comment>
<dbReference type="Proteomes" id="UP001195422">
    <property type="component" value="Unassembled WGS sequence"/>
</dbReference>
<dbReference type="EMBL" id="JAGIOJ010000001">
    <property type="protein sequence ID" value="MBP2398893.1"/>
    <property type="molecule type" value="Genomic_DNA"/>
</dbReference>
<evidence type="ECO:0000313" key="3">
    <source>
        <dbReference type="Proteomes" id="UP001195422"/>
    </source>
</evidence>
<accession>A0ABS4XT44</accession>
<organism evidence="2 3">
    <name type="scientific">Glutamicibacter protophormiae</name>
    <name type="common">Brevibacterium protophormiae</name>
    <dbReference type="NCBI Taxonomy" id="37930"/>
    <lineage>
        <taxon>Bacteria</taxon>
        <taxon>Bacillati</taxon>
        <taxon>Actinomycetota</taxon>
        <taxon>Actinomycetes</taxon>
        <taxon>Micrococcales</taxon>
        <taxon>Micrococcaceae</taxon>
        <taxon>Glutamicibacter</taxon>
    </lineage>
</organism>
<evidence type="ECO:0000259" key="1">
    <source>
        <dbReference type="Pfam" id="PF24030"/>
    </source>
</evidence>
<feature type="domain" description="DUF7341" evidence="1">
    <location>
        <begin position="23"/>
        <end position="143"/>
    </location>
</feature>
<proteinExistence type="predicted"/>